<gene>
    <name evidence="1" type="ORF">CCACVL1_25350</name>
</gene>
<dbReference type="AlphaFoldDB" id="A0A1R3GL25"/>
<name>A0A1R3GL25_COCAP</name>
<organism evidence="1 2">
    <name type="scientific">Corchorus capsularis</name>
    <name type="common">Jute</name>
    <dbReference type="NCBI Taxonomy" id="210143"/>
    <lineage>
        <taxon>Eukaryota</taxon>
        <taxon>Viridiplantae</taxon>
        <taxon>Streptophyta</taxon>
        <taxon>Embryophyta</taxon>
        <taxon>Tracheophyta</taxon>
        <taxon>Spermatophyta</taxon>
        <taxon>Magnoliopsida</taxon>
        <taxon>eudicotyledons</taxon>
        <taxon>Gunneridae</taxon>
        <taxon>Pentapetalae</taxon>
        <taxon>rosids</taxon>
        <taxon>malvids</taxon>
        <taxon>Malvales</taxon>
        <taxon>Malvaceae</taxon>
        <taxon>Grewioideae</taxon>
        <taxon>Apeibeae</taxon>
        <taxon>Corchorus</taxon>
    </lineage>
</organism>
<proteinExistence type="predicted"/>
<comment type="caution">
    <text evidence="1">The sequence shown here is derived from an EMBL/GenBank/DDBJ whole genome shotgun (WGS) entry which is preliminary data.</text>
</comment>
<evidence type="ECO:0000313" key="1">
    <source>
        <dbReference type="EMBL" id="OMO58798.1"/>
    </source>
</evidence>
<keyword evidence="2" id="KW-1185">Reference proteome</keyword>
<dbReference type="EMBL" id="AWWV01014125">
    <property type="protein sequence ID" value="OMO58798.1"/>
    <property type="molecule type" value="Genomic_DNA"/>
</dbReference>
<evidence type="ECO:0000313" key="2">
    <source>
        <dbReference type="Proteomes" id="UP000188268"/>
    </source>
</evidence>
<dbReference type="Gramene" id="OMO58798">
    <property type="protein sequence ID" value="OMO58798"/>
    <property type="gene ID" value="CCACVL1_25350"/>
</dbReference>
<sequence length="43" mass="4775">MGKKIMKCQTLPPIKYTMLKSTRVIGKLMAPSNSGIGKRILQL</sequence>
<reference evidence="1 2" key="1">
    <citation type="submission" date="2013-09" db="EMBL/GenBank/DDBJ databases">
        <title>Corchorus capsularis genome sequencing.</title>
        <authorList>
            <person name="Alam M."/>
            <person name="Haque M.S."/>
            <person name="Islam M.S."/>
            <person name="Emdad E.M."/>
            <person name="Islam M.M."/>
            <person name="Ahmed B."/>
            <person name="Halim A."/>
            <person name="Hossen Q.M.M."/>
            <person name="Hossain M.Z."/>
            <person name="Ahmed R."/>
            <person name="Khan M.M."/>
            <person name="Islam R."/>
            <person name="Rashid M.M."/>
            <person name="Khan S.A."/>
            <person name="Rahman M.S."/>
            <person name="Alam M."/>
        </authorList>
    </citation>
    <scope>NUCLEOTIDE SEQUENCE [LARGE SCALE GENOMIC DNA]</scope>
    <source>
        <strain evidence="2">cv. CVL-1</strain>
        <tissue evidence="1">Whole seedling</tissue>
    </source>
</reference>
<accession>A0A1R3GL25</accession>
<dbReference type="Proteomes" id="UP000188268">
    <property type="component" value="Unassembled WGS sequence"/>
</dbReference>
<protein>
    <submittedName>
        <fullName evidence="1">Uncharacterized protein</fullName>
    </submittedName>
</protein>